<keyword evidence="1" id="KW-0175">Coiled coil</keyword>
<evidence type="ECO:0000313" key="4">
    <source>
        <dbReference type="Proteomes" id="UP001328107"/>
    </source>
</evidence>
<feature type="compositionally biased region" description="Polar residues" evidence="2">
    <location>
        <begin position="60"/>
        <end position="72"/>
    </location>
</feature>
<proteinExistence type="predicted"/>
<feature type="non-terminal residue" evidence="3">
    <location>
        <position position="239"/>
    </location>
</feature>
<evidence type="ECO:0000256" key="2">
    <source>
        <dbReference type="SAM" id="MobiDB-lite"/>
    </source>
</evidence>
<protein>
    <submittedName>
        <fullName evidence="3">Uncharacterized protein</fullName>
    </submittedName>
</protein>
<evidence type="ECO:0000256" key="1">
    <source>
        <dbReference type="SAM" id="Coils"/>
    </source>
</evidence>
<feature type="coiled-coil region" evidence="1">
    <location>
        <begin position="3"/>
        <end position="37"/>
    </location>
</feature>
<organism evidence="3 4">
    <name type="scientific">Pristionchus mayeri</name>
    <dbReference type="NCBI Taxonomy" id="1317129"/>
    <lineage>
        <taxon>Eukaryota</taxon>
        <taxon>Metazoa</taxon>
        <taxon>Ecdysozoa</taxon>
        <taxon>Nematoda</taxon>
        <taxon>Chromadorea</taxon>
        <taxon>Rhabditida</taxon>
        <taxon>Rhabditina</taxon>
        <taxon>Diplogasteromorpha</taxon>
        <taxon>Diplogasteroidea</taxon>
        <taxon>Neodiplogasteridae</taxon>
        <taxon>Pristionchus</taxon>
    </lineage>
</organism>
<gene>
    <name evidence="3" type="ORF">PMAYCL1PPCAC_16253</name>
</gene>
<comment type="caution">
    <text evidence="3">The sequence shown here is derived from an EMBL/GenBank/DDBJ whole genome shotgun (WGS) entry which is preliminary data.</text>
</comment>
<feature type="non-terminal residue" evidence="3">
    <location>
        <position position="1"/>
    </location>
</feature>
<keyword evidence="4" id="KW-1185">Reference proteome</keyword>
<dbReference type="EMBL" id="BTRK01000004">
    <property type="protein sequence ID" value="GMR46058.1"/>
    <property type="molecule type" value="Genomic_DNA"/>
</dbReference>
<feature type="region of interest" description="Disordered" evidence="2">
    <location>
        <begin position="60"/>
        <end position="117"/>
    </location>
</feature>
<name>A0AAN5CKK1_9BILA</name>
<reference evidence="4" key="1">
    <citation type="submission" date="2022-10" db="EMBL/GenBank/DDBJ databases">
        <title>Genome assembly of Pristionchus species.</title>
        <authorList>
            <person name="Yoshida K."/>
            <person name="Sommer R.J."/>
        </authorList>
    </citation>
    <scope>NUCLEOTIDE SEQUENCE [LARGE SCALE GENOMIC DNA]</scope>
    <source>
        <strain evidence="4">RS5460</strain>
    </source>
</reference>
<sequence length="239" mass="27681">ERERELMDDLETARALAARYKAELASAQATIQKMVEVRELNVTERERILLNTNFADRTKLGTSLQRQSSSTEAEPKEGNLFSRRRSSVGYPSGEESPQIPKDAPPSFEEKKWWKGEGPPQPCPRGCYYLEVSRRDHYKKRHYNAYYAFVNSEDNYSERDRWLCTLFGDKAPGPRICMYCDRQHKRGAIHTDQLELAIHMKDHHPLEFGELSVQHLRHCSNTFTSNMPPQLPGEIDLLLV</sequence>
<dbReference type="Proteomes" id="UP001328107">
    <property type="component" value="Unassembled WGS sequence"/>
</dbReference>
<accession>A0AAN5CKK1</accession>
<evidence type="ECO:0000313" key="3">
    <source>
        <dbReference type="EMBL" id="GMR46058.1"/>
    </source>
</evidence>
<dbReference type="AlphaFoldDB" id="A0AAN5CKK1"/>